<dbReference type="SUPFAM" id="SSF56784">
    <property type="entry name" value="HAD-like"/>
    <property type="match status" value="1"/>
</dbReference>
<dbReference type="Gene3D" id="1.10.150.240">
    <property type="entry name" value="Putative phosphatase, domain 2"/>
    <property type="match status" value="1"/>
</dbReference>
<evidence type="ECO:0000313" key="4">
    <source>
        <dbReference type="EMBL" id="GGE45241.1"/>
    </source>
</evidence>
<comment type="caution">
    <text evidence="4">The sequence shown here is derived from an EMBL/GenBank/DDBJ whole genome shotgun (WGS) entry which is preliminary data.</text>
</comment>
<dbReference type="EMBL" id="BMFJ01000002">
    <property type="protein sequence ID" value="GGE45241.1"/>
    <property type="molecule type" value="Genomic_DNA"/>
</dbReference>
<dbReference type="CDD" id="cd02588">
    <property type="entry name" value="HAD_L2-DEX"/>
    <property type="match status" value="1"/>
</dbReference>
<comment type="catalytic activity">
    <reaction evidence="3">
        <text>an (S)-2-haloacid + H2O = a (2R)-2-hydroxycarboxylate + a halide anion + H(+)</text>
        <dbReference type="Rhea" id="RHEA:11192"/>
        <dbReference type="ChEBI" id="CHEBI:15377"/>
        <dbReference type="ChEBI" id="CHEBI:15378"/>
        <dbReference type="ChEBI" id="CHEBI:16042"/>
        <dbReference type="ChEBI" id="CHEBI:58314"/>
        <dbReference type="ChEBI" id="CHEBI:137405"/>
        <dbReference type="EC" id="3.8.1.2"/>
    </reaction>
</comment>
<evidence type="ECO:0000256" key="2">
    <source>
        <dbReference type="ARBA" id="ARBA00022801"/>
    </source>
</evidence>
<dbReference type="NCBIfam" id="TIGR01428">
    <property type="entry name" value="HAD_type_II"/>
    <property type="match status" value="1"/>
</dbReference>
<comment type="function">
    <text evidence="3">Catalyzes the hydrolytic dehalogenation of small (S)-2-haloalkanoic acids to yield the corresponding (R)-2-hydroxyalkanoic acids.</text>
</comment>
<comment type="similarity">
    <text evidence="1 3">Belongs to the HAD-like hydrolase superfamily. S-2-haloalkanoic acid dehalogenase family.</text>
</comment>
<dbReference type="PRINTS" id="PR00413">
    <property type="entry name" value="HADHALOGNASE"/>
</dbReference>
<dbReference type="NCBIfam" id="TIGR01493">
    <property type="entry name" value="HAD-SF-IA-v2"/>
    <property type="match status" value="1"/>
</dbReference>
<keyword evidence="5" id="KW-1185">Reference proteome</keyword>
<dbReference type="RefSeq" id="WP_188479159.1">
    <property type="nucleotide sequence ID" value="NZ_BMFJ01000002.1"/>
</dbReference>
<keyword evidence="2 3" id="KW-0378">Hydrolase</keyword>
<dbReference type="PANTHER" id="PTHR43316">
    <property type="entry name" value="HYDROLASE, HALOACID DELAHOGENASE-RELATED"/>
    <property type="match status" value="1"/>
</dbReference>
<dbReference type="InterPro" id="IPR023198">
    <property type="entry name" value="PGP-like_dom2"/>
</dbReference>
<sequence length="239" mass="25923">MIRPDHKLAFDVYGTLVDPHGLVGHLGSLGSTDGAGVSALWRQLQLDFSFRRALMRDWVPFAEITRQALRTAWAYTEPAPLPRGAEDAILTAYLSLPAFDDAVDALRALRSAGLSCHAFSNGDPDDLDVLLRASGLGNLLNTVVSAAPVRSFKPDPQVYAHCLARIGSPPDRTWLVSGNPFDILGAARAGWNTLWVQRDPARPFDAWGISPTLTVASLADIRQHVGQPDRIRPDVGDPT</sequence>
<dbReference type="Gene3D" id="3.40.50.1000">
    <property type="entry name" value="HAD superfamily/HAD-like"/>
    <property type="match status" value="1"/>
</dbReference>
<dbReference type="InterPro" id="IPR023214">
    <property type="entry name" value="HAD_sf"/>
</dbReference>
<dbReference type="SFLD" id="SFLDS00003">
    <property type="entry name" value="Haloacid_Dehalogenase"/>
    <property type="match status" value="1"/>
</dbReference>
<dbReference type="Pfam" id="PF00702">
    <property type="entry name" value="Hydrolase"/>
    <property type="match status" value="1"/>
</dbReference>
<reference evidence="5" key="1">
    <citation type="journal article" date="2019" name="Int. J. Syst. Evol. Microbiol.">
        <title>The Global Catalogue of Microorganisms (GCM) 10K type strain sequencing project: providing services to taxonomists for standard genome sequencing and annotation.</title>
        <authorList>
            <consortium name="The Broad Institute Genomics Platform"/>
            <consortium name="The Broad Institute Genome Sequencing Center for Infectious Disease"/>
            <person name="Wu L."/>
            <person name="Ma J."/>
        </authorList>
    </citation>
    <scope>NUCLEOTIDE SEQUENCE [LARGE SCALE GENOMIC DNA]</scope>
    <source>
        <strain evidence="5">CGMCC 1.12664</strain>
    </source>
</reference>
<dbReference type="InterPro" id="IPR051540">
    <property type="entry name" value="S-2-haloacid_dehalogenase"/>
</dbReference>
<dbReference type="SFLD" id="SFLDG01129">
    <property type="entry name" value="C1.5:_HAD__Beta-PGM__Phosphata"/>
    <property type="match status" value="1"/>
</dbReference>
<organism evidence="4 5">
    <name type="scientific">Primorskyibacter flagellatus</name>
    <dbReference type="NCBI Taxonomy" id="1387277"/>
    <lineage>
        <taxon>Bacteria</taxon>
        <taxon>Pseudomonadati</taxon>
        <taxon>Pseudomonadota</taxon>
        <taxon>Alphaproteobacteria</taxon>
        <taxon>Rhodobacterales</taxon>
        <taxon>Roseobacteraceae</taxon>
        <taxon>Primorskyibacter</taxon>
    </lineage>
</organism>
<dbReference type="InterPro" id="IPR006439">
    <property type="entry name" value="HAD-SF_hydro_IA"/>
</dbReference>
<proteinExistence type="inferred from homology"/>
<dbReference type="GO" id="GO:0018784">
    <property type="term" value="F:(S)-2-haloacid dehalogenase activity"/>
    <property type="evidence" value="ECO:0007669"/>
    <property type="project" value="UniProtKB-UniRule"/>
</dbReference>
<evidence type="ECO:0000256" key="3">
    <source>
        <dbReference type="RuleBase" id="RU368077"/>
    </source>
</evidence>
<dbReference type="PANTHER" id="PTHR43316:SF3">
    <property type="entry name" value="HALOACID DEHALOGENASE, TYPE II (AFU_ORTHOLOGUE AFUA_2G07750)-RELATED"/>
    <property type="match status" value="1"/>
</dbReference>
<protein>
    <recommendedName>
        <fullName evidence="3">(S)-2-haloacid dehalogenase</fullName>
        <ecNumber evidence="3">3.8.1.2</ecNumber>
    </recommendedName>
    <alternativeName>
        <fullName evidence="3">2-haloalkanoic acid dehalogenase</fullName>
    </alternativeName>
    <alternativeName>
        <fullName evidence="3">Halocarboxylic acid halidohydrolase</fullName>
    </alternativeName>
    <alternativeName>
        <fullName evidence="3">L-2-haloacid dehalogenase</fullName>
    </alternativeName>
</protein>
<accession>A0A917EI34</accession>
<evidence type="ECO:0000256" key="1">
    <source>
        <dbReference type="ARBA" id="ARBA00008106"/>
    </source>
</evidence>
<evidence type="ECO:0000313" key="5">
    <source>
        <dbReference type="Proteomes" id="UP000612855"/>
    </source>
</evidence>
<dbReference type="EC" id="3.8.1.2" evidence="3"/>
<gene>
    <name evidence="4" type="ORF">GCM10011360_35580</name>
</gene>
<dbReference type="AlphaFoldDB" id="A0A917EI34"/>
<dbReference type="Proteomes" id="UP000612855">
    <property type="component" value="Unassembled WGS sequence"/>
</dbReference>
<dbReference type="InterPro" id="IPR006328">
    <property type="entry name" value="2-HAD"/>
</dbReference>
<name>A0A917EI34_9RHOB</name>
<dbReference type="InterPro" id="IPR036412">
    <property type="entry name" value="HAD-like_sf"/>
</dbReference>